<dbReference type="PANTHER" id="PTHR11889">
    <property type="entry name" value="HEDGEHOG"/>
    <property type="match status" value="1"/>
</dbReference>
<dbReference type="Proteomes" id="UP000663865">
    <property type="component" value="Unassembled WGS sequence"/>
</dbReference>
<organism evidence="3 4">
    <name type="scientific">Rotaria socialis</name>
    <dbReference type="NCBI Taxonomy" id="392032"/>
    <lineage>
        <taxon>Eukaryota</taxon>
        <taxon>Metazoa</taxon>
        <taxon>Spiralia</taxon>
        <taxon>Gnathifera</taxon>
        <taxon>Rotifera</taxon>
        <taxon>Eurotatoria</taxon>
        <taxon>Bdelloidea</taxon>
        <taxon>Philodinida</taxon>
        <taxon>Philodinidae</taxon>
        <taxon>Rotaria</taxon>
    </lineage>
</organism>
<dbReference type="PROSITE" id="PS50817">
    <property type="entry name" value="INTEIN_N_TER"/>
    <property type="match status" value="1"/>
</dbReference>
<feature type="domain" description="Hint" evidence="2">
    <location>
        <begin position="59"/>
        <end position="164"/>
    </location>
</feature>
<dbReference type="InterPro" id="IPR036844">
    <property type="entry name" value="Hint_dom_sf"/>
</dbReference>
<sequence length="246" mass="28368">MIFTIFIAFILLNGLLYLLTQFMIYSVATTTTTTESTTIPSTTTTTTTMESSTEKSYELGCFFDKTNITLADGSVRSLHLLTTGDEVLVHLSSGKIEKSRVLTIFHHQRSIVRFLEIYTTNKQEPLRLTPSHSILTKKKDQKQTFVHYSFAYNIAIGDFVFSSELIPLQVINIKEILLYDQTISTPLTFEGNIIVNNLVASCYATYRHTFMHMLTLPLRYWYQIEMFSRFNYFIVHLIELYSKISV</sequence>
<evidence type="ECO:0000256" key="1">
    <source>
        <dbReference type="SAM" id="Phobius"/>
    </source>
</evidence>
<comment type="caution">
    <text evidence="3">The sequence shown here is derived from an EMBL/GenBank/DDBJ whole genome shotgun (WGS) entry which is preliminary data.</text>
</comment>
<dbReference type="InterPro" id="IPR050387">
    <property type="entry name" value="Hedgehog_Signaling"/>
</dbReference>
<dbReference type="PANTHER" id="PTHR11889:SF31">
    <property type="entry name" value="PROTEIN HEDGEHOG"/>
    <property type="match status" value="1"/>
</dbReference>
<dbReference type="SUPFAM" id="SSF51294">
    <property type="entry name" value="Hedgehog/intein (Hint) domain"/>
    <property type="match status" value="1"/>
</dbReference>
<accession>A0A818V461</accession>
<dbReference type="SMART" id="SM00306">
    <property type="entry name" value="HintN"/>
    <property type="match status" value="1"/>
</dbReference>
<dbReference type="AlphaFoldDB" id="A0A818V461"/>
<protein>
    <recommendedName>
        <fullName evidence="2">Hint domain-containing protein</fullName>
    </recommendedName>
</protein>
<evidence type="ECO:0000313" key="3">
    <source>
        <dbReference type="EMBL" id="CAF3701506.1"/>
    </source>
</evidence>
<dbReference type="InterPro" id="IPR003587">
    <property type="entry name" value="Hint_dom_N"/>
</dbReference>
<gene>
    <name evidence="3" type="ORF">KIK155_LOCUS26684</name>
</gene>
<reference evidence="3" key="1">
    <citation type="submission" date="2021-02" db="EMBL/GenBank/DDBJ databases">
        <authorList>
            <person name="Nowell W R."/>
        </authorList>
    </citation>
    <scope>NUCLEOTIDE SEQUENCE</scope>
</reference>
<feature type="transmembrane region" description="Helical" evidence="1">
    <location>
        <begin position="7"/>
        <end position="28"/>
    </location>
</feature>
<dbReference type="CDD" id="cd00081">
    <property type="entry name" value="Hint"/>
    <property type="match status" value="1"/>
</dbReference>
<dbReference type="EMBL" id="CAJNYV010004852">
    <property type="protein sequence ID" value="CAF3701506.1"/>
    <property type="molecule type" value="Genomic_DNA"/>
</dbReference>
<evidence type="ECO:0000313" key="4">
    <source>
        <dbReference type="Proteomes" id="UP000663865"/>
    </source>
</evidence>
<keyword evidence="1" id="KW-1133">Transmembrane helix</keyword>
<name>A0A818V461_9BILA</name>
<dbReference type="GO" id="GO:0016540">
    <property type="term" value="P:protein autoprocessing"/>
    <property type="evidence" value="ECO:0007669"/>
    <property type="project" value="InterPro"/>
</dbReference>
<dbReference type="InterPro" id="IPR001767">
    <property type="entry name" value="Hedgehog_Hint"/>
</dbReference>
<dbReference type="InterPro" id="IPR006141">
    <property type="entry name" value="Intein_N"/>
</dbReference>
<keyword evidence="1" id="KW-0812">Transmembrane</keyword>
<keyword evidence="1" id="KW-0472">Membrane</keyword>
<dbReference type="GO" id="GO:0016539">
    <property type="term" value="P:intein-mediated protein splicing"/>
    <property type="evidence" value="ECO:0007669"/>
    <property type="project" value="InterPro"/>
</dbReference>
<evidence type="ECO:0000259" key="2">
    <source>
        <dbReference type="SMART" id="SM00306"/>
    </source>
</evidence>
<proteinExistence type="predicted"/>
<dbReference type="Pfam" id="PF01079">
    <property type="entry name" value="Hint"/>
    <property type="match status" value="1"/>
</dbReference>
<dbReference type="Gene3D" id="2.170.16.10">
    <property type="entry name" value="Hedgehog/Intein (Hint) domain"/>
    <property type="match status" value="1"/>
</dbReference>